<accession>A0A846MS43</accession>
<evidence type="ECO:0000313" key="13">
    <source>
        <dbReference type="Proteomes" id="UP000537126"/>
    </source>
</evidence>
<evidence type="ECO:0000256" key="2">
    <source>
        <dbReference type="ARBA" id="ARBA00008445"/>
    </source>
</evidence>
<dbReference type="GO" id="GO:0015450">
    <property type="term" value="F:protein-transporting ATPase activity"/>
    <property type="evidence" value="ECO:0007669"/>
    <property type="project" value="UniProtKB-UniRule"/>
</dbReference>
<dbReference type="GO" id="GO:0065002">
    <property type="term" value="P:intracellular protein transmembrane transport"/>
    <property type="evidence" value="ECO:0007669"/>
    <property type="project" value="TreeGrafter"/>
</dbReference>
<dbReference type="PANTHER" id="PTHR34182">
    <property type="entry name" value="PROTEIN-EXPORT MEMBRANE PROTEIN SECG"/>
    <property type="match status" value="1"/>
</dbReference>
<evidence type="ECO:0000256" key="6">
    <source>
        <dbReference type="ARBA" id="ARBA00022927"/>
    </source>
</evidence>
<dbReference type="Pfam" id="PF03840">
    <property type="entry name" value="SecG"/>
    <property type="match status" value="1"/>
</dbReference>
<evidence type="ECO:0000256" key="9">
    <source>
        <dbReference type="ARBA" id="ARBA00023136"/>
    </source>
</evidence>
<dbReference type="PRINTS" id="PR01651">
    <property type="entry name" value="SECGEXPORT"/>
</dbReference>
<evidence type="ECO:0000256" key="8">
    <source>
        <dbReference type="ARBA" id="ARBA00023010"/>
    </source>
</evidence>
<name>A0A846MS43_9BACT</name>
<dbReference type="InterPro" id="IPR004692">
    <property type="entry name" value="SecG"/>
</dbReference>
<gene>
    <name evidence="12" type="ORF">FHS56_001792</name>
</gene>
<keyword evidence="6 10" id="KW-0653">Protein transport</keyword>
<dbReference type="GO" id="GO:0009306">
    <property type="term" value="P:protein secretion"/>
    <property type="evidence" value="ECO:0007669"/>
    <property type="project" value="UniProtKB-UniRule"/>
</dbReference>
<dbReference type="NCBIfam" id="TIGR00810">
    <property type="entry name" value="secG"/>
    <property type="match status" value="1"/>
</dbReference>
<dbReference type="GO" id="GO:0005886">
    <property type="term" value="C:plasma membrane"/>
    <property type="evidence" value="ECO:0007669"/>
    <property type="project" value="UniProtKB-SubCell"/>
</dbReference>
<evidence type="ECO:0000313" key="12">
    <source>
        <dbReference type="EMBL" id="NIK74279.1"/>
    </source>
</evidence>
<evidence type="ECO:0000256" key="10">
    <source>
        <dbReference type="RuleBase" id="RU365087"/>
    </source>
</evidence>
<sequence length="100" mass="10486">MLYVVMGLIILIAILLVLVILVQEPKGGLSRQFGGSGVAQASTSVRTTTDMLERITWGLAAAMLVLILGLSKMTGNTAPESPALEDIEAAPVEQPVAPQE</sequence>
<keyword evidence="5 10" id="KW-0812">Transmembrane</keyword>
<dbReference type="Proteomes" id="UP000537126">
    <property type="component" value="Unassembled WGS sequence"/>
</dbReference>
<dbReference type="AlphaFoldDB" id="A0A846MS43"/>
<comment type="caution">
    <text evidence="12">The sequence shown here is derived from an EMBL/GenBank/DDBJ whole genome shotgun (WGS) entry which is preliminary data.</text>
</comment>
<evidence type="ECO:0000256" key="1">
    <source>
        <dbReference type="ARBA" id="ARBA00004651"/>
    </source>
</evidence>
<feature type="region of interest" description="Disordered" evidence="11">
    <location>
        <begin position="79"/>
        <end position="100"/>
    </location>
</feature>
<protein>
    <recommendedName>
        <fullName evidence="10">Protein-export membrane protein SecG</fullName>
    </recommendedName>
</protein>
<dbReference type="RefSeq" id="WP_166919806.1">
    <property type="nucleotide sequence ID" value="NZ_JAASRN010000002.1"/>
</dbReference>
<reference evidence="12 13" key="1">
    <citation type="submission" date="2020-03" db="EMBL/GenBank/DDBJ databases">
        <title>Genomic Encyclopedia of Type Strains, Phase IV (KMG-IV): sequencing the most valuable type-strain genomes for metagenomic binning, comparative biology and taxonomic classification.</title>
        <authorList>
            <person name="Goeker M."/>
        </authorList>
    </citation>
    <scope>NUCLEOTIDE SEQUENCE [LARGE SCALE GENOMIC DNA]</scope>
    <source>
        <strain evidence="12 13">DSM 5718</strain>
    </source>
</reference>
<comment type="caution">
    <text evidence="10">Lacks conserved residue(s) required for the propagation of feature annotation.</text>
</comment>
<keyword evidence="8 10" id="KW-0811">Translocation</keyword>
<proteinExistence type="inferred from homology"/>
<feature type="transmembrane region" description="Helical" evidence="10">
    <location>
        <begin position="54"/>
        <end position="71"/>
    </location>
</feature>
<keyword evidence="9 10" id="KW-0472">Membrane</keyword>
<keyword evidence="7 10" id="KW-1133">Transmembrane helix</keyword>
<keyword evidence="4 10" id="KW-1003">Cell membrane</keyword>
<keyword evidence="13" id="KW-1185">Reference proteome</keyword>
<evidence type="ECO:0000256" key="5">
    <source>
        <dbReference type="ARBA" id="ARBA00022692"/>
    </source>
</evidence>
<evidence type="ECO:0000256" key="3">
    <source>
        <dbReference type="ARBA" id="ARBA00022448"/>
    </source>
</evidence>
<comment type="function">
    <text evidence="10">Involved in protein export. Participates in an early event of protein translocation.</text>
</comment>
<dbReference type="EMBL" id="JAASRN010000002">
    <property type="protein sequence ID" value="NIK74279.1"/>
    <property type="molecule type" value="Genomic_DNA"/>
</dbReference>
<organism evidence="12 13">
    <name type="scientific">Thermonema lapsum</name>
    <dbReference type="NCBI Taxonomy" id="28195"/>
    <lineage>
        <taxon>Bacteria</taxon>
        <taxon>Pseudomonadati</taxon>
        <taxon>Bacteroidota</taxon>
        <taxon>Cytophagia</taxon>
        <taxon>Cytophagales</taxon>
        <taxon>Thermonemataceae</taxon>
        <taxon>Thermonema</taxon>
    </lineage>
</organism>
<dbReference type="GO" id="GO:0043952">
    <property type="term" value="P:protein transport by the Sec complex"/>
    <property type="evidence" value="ECO:0007669"/>
    <property type="project" value="TreeGrafter"/>
</dbReference>
<evidence type="ECO:0000256" key="4">
    <source>
        <dbReference type="ARBA" id="ARBA00022475"/>
    </source>
</evidence>
<keyword evidence="3 10" id="KW-0813">Transport</keyword>
<evidence type="ECO:0000256" key="11">
    <source>
        <dbReference type="SAM" id="MobiDB-lite"/>
    </source>
</evidence>
<comment type="subcellular location">
    <subcellularLocation>
        <location evidence="1 10">Cell membrane</location>
        <topology evidence="1 10">Multi-pass membrane protein</topology>
    </subcellularLocation>
</comment>
<dbReference type="PANTHER" id="PTHR34182:SF1">
    <property type="entry name" value="PROTEIN-EXPORT MEMBRANE PROTEIN SECG"/>
    <property type="match status" value="1"/>
</dbReference>
<comment type="similarity">
    <text evidence="2 10">Belongs to the SecG family.</text>
</comment>
<evidence type="ECO:0000256" key="7">
    <source>
        <dbReference type="ARBA" id="ARBA00022989"/>
    </source>
</evidence>